<reference evidence="3" key="1">
    <citation type="submission" date="2022-07" db="EMBL/GenBank/DDBJ databases">
        <title>Genome Sequence of Agrocybe chaxingu.</title>
        <authorList>
            <person name="Buettner E."/>
        </authorList>
    </citation>
    <scope>NUCLEOTIDE SEQUENCE</scope>
    <source>
        <strain evidence="3">MP-N11</strain>
    </source>
</reference>
<keyword evidence="2" id="KW-0472">Membrane</keyword>
<comment type="caution">
    <text evidence="3">The sequence shown here is derived from an EMBL/GenBank/DDBJ whole genome shotgun (WGS) entry which is preliminary data.</text>
</comment>
<feature type="transmembrane region" description="Helical" evidence="2">
    <location>
        <begin position="12"/>
        <end position="30"/>
    </location>
</feature>
<keyword evidence="2" id="KW-0812">Transmembrane</keyword>
<feature type="transmembrane region" description="Helical" evidence="2">
    <location>
        <begin position="76"/>
        <end position="95"/>
    </location>
</feature>
<feature type="compositionally biased region" description="Low complexity" evidence="1">
    <location>
        <begin position="177"/>
        <end position="186"/>
    </location>
</feature>
<feature type="transmembrane region" description="Helical" evidence="2">
    <location>
        <begin position="37"/>
        <end position="56"/>
    </location>
</feature>
<gene>
    <name evidence="3" type="ORF">NLJ89_g220</name>
</gene>
<name>A0A9W8N2K9_9AGAR</name>
<feature type="compositionally biased region" description="Basic and acidic residues" evidence="1">
    <location>
        <begin position="144"/>
        <end position="166"/>
    </location>
</feature>
<evidence type="ECO:0000256" key="1">
    <source>
        <dbReference type="SAM" id="MobiDB-lite"/>
    </source>
</evidence>
<dbReference type="AlphaFoldDB" id="A0A9W8N2K9"/>
<accession>A0A9W8N2K9</accession>
<evidence type="ECO:0000256" key="2">
    <source>
        <dbReference type="SAM" id="Phobius"/>
    </source>
</evidence>
<keyword evidence="4" id="KW-1185">Reference proteome</keyword>
<organism evidence="3 4">
    <name type="scientific">Agrocybe chaxingu</name>
    <dbReference type="NCBI Taxonomy" id="84603"/>
    <lineage>
        <taxon>Eukaryota</taxon>
        <taxon>Fungi</taxon>
        <taxon>Dikarya</taxon>
        <taxon>Basidiomycota</taxon>
        <taxon>Agaricomycotina</taxon>
        <taxon>Agaricomycetes</taxon>
        <taxon>Agaricomycetidae</taxon>
        <taxon>Agaricales</taxon>
        <taxon>Agaricineae</taxon>
        <taxon>Strophariaceae</taxon>
        <taxon>Agrocybe</taxon>
    </lineage>
</organism>
<evidence type="ECO:0000313" key="4">
    <source>
        <dbReference type="Proteomes" id="UP001148786"/>
    </source>
</evidence>
<evidence type="ECO:0000313" key="3">
    <source>
        <dbReference type="EMBL" id="KAJ3517864.1"/>
    </source>
</evidence>
<dbReference type="EMBL" id="JANKHO010000008">
    <property type="protein sequence ID" value="KAJ3517864.1"/>
    <property type="molecule type" value="Genomic_DNA"/>
</dbReference>
<feature type="region of interest" description="Disordered" evidence="1">
    <location>
        <begin position="144"/>
        <end position="197"/>
    </location>
</feature>
<sequence>MTLFDDSPLIPTQSIIGALIVHALAFILTFISAIASFFVGAALTMTTSVVDLVMFLQSKGRLKGALLLLEAGMANWFTLSAWVILFLGLLLAHLARKREKTRAIEEADSKEHLLPVVPPLGEGRKSVEDGQENTDLLRQAREEDLERDIKQDSDLAHLDERTRKPEASVNLDNAIFPRPTSASIPRRPARPPGYAPSSYDTYTSSEWGSYSVPSKYNSLEHDDGYSSSRTARILQSRLSTLSFLGYGTLGESRTSTAGSSLYYPNSPSTAVNRESGPMRTKFASIKYRAGSSSHMRARSLPSLGAAANSAEMPTYTPYFVVTIGGKVRHSQVPSSPGSLVESPVSAFIPHTNTSSLHKNFSAFA</sequence>
<dbReference type="OrthoDB" id="10519745at2759"/>
<dbReference type="Proteomes" id="UP001148786">
    <property type="component" value="Unassembled WGS sequence"/>
</dbReference>
<keyword evidence="2" id="KW-1133">Transmembrane helix</keyword>
<proteinExistence type="predicted"/>
<protein>
    <submittedName>
        <fullName evidence="3">Uncharacterized protein</fullName>
    </submittedName>
</protein>